<dbReference type="InterPro" id="IPR041354">
    <property type="entry name" value="4PPT_N"/>
</dbReference>
<sequence>MQTQLRPFTFAGHTLFRVDFDPATLHPADLFWLAHHAQITRFAPRRQAEHLAGRIAAAAALRHAGSDSPAPGIGAHREPLWPQGFCGSITHTAGVAIAVAVKRDSATQGIGIDRETLLDERSAPDIAEGALQAGERLRLHQTSLPYPVAVTLAFSAKESLFKALFPQVKTRFGFECAELLSVTDGRLELRLTQPLGPFGVNERFIVHWLQNQSTLMTLAHY</sequence>
<dbReference type="PANTHER" id="PTHR38096">
    <property type="entry name" value="ENTEROBACTIN SYNTHASE COMPONENT D"/>
    <property type="match status" value="1"/>
</dbReference>
<keyword evidence="7" id="KW-0259">Enterobactin biosynthesis</keyword>
<feature type="binding site" evidence="12">
    <location>
        <position position="162"/>
    </location>
    <ligand>
        <name>CoA</name>
        <dbReference type="ChEBI" id="CHEBI:57287"/>
    </ligand>
</feature>
<dbReference type="EMBL" id="LFEJ01000003">
    <property type="protein sequence ID" value="KMV36162.1"/>
    <property type="molecule type" value="Genomic_DNA"/>
</dbReference>
<dbReference type="PATRIC" id="fig|1656095.3.peg.120"/>
<feature type="binding site" evidence="12">
    <location>
        <position position="46"/>
    </location>
    <ligand>
        <name>CoA</name>
        <dbReference type="ChEBI" id="CHEBI:57287"/>
    </ligand>
</feature>
<comment type="catalytic activity">
    <reaction evidence="10">
        <text>apo-[aryl-carrier protein] + CoA = holo-[aryl-carrier protein] + adenosine 3',5'-bisphosphate + H(+)</text>
        <dbReference type="Rhea" id="RHEA:48404"/>
        <dbReference type="Rhea" id="RHEA-COMP:15903"/>
        <dbReference type="Rhea" id="RHEA-COMP:17557"/>
        <dbReference type="ChEBI" id="CHEBI:15378"/>
        <dbReference type="ChEBI" id="CHEBI:29999"/>
        <dbReference type="ChEBI" id="CHEBI:57287"/>
        <dbReference type="ChEBI" id="CHEBI:58343"/>
        <dbReference type="ChEBI" id="CHEBI:64479"/>
    </reaction>
</comment>
<evidence type="ECO:0000256" key="1">
    <source>
        <dbReference type="ARBA" id="ARBA00003937"/>
    </source>
</evidence>
<dbReference type="Pfam" id="PF01648">
    <property type="entry name" value="ACPS"/>
    <property type="match status" value="1"/>
</dbReference>
<dbReference type="InterPro" id="IPR037143">
    <property type="entry name" value="4-PPantetheinyl_Trfase_dom_sf"/>
</dbReference>
<evidence type="ECO:0000256" key="4">
    <source>
        <dbReference type="ARBA" id="ARBA00011503"/>
    </source>
</evidence>
<protein>
    <recommendedName>
        <fullName evidence="5">Enterobactin synthase component D</fullName>
    </recommendedName>
    <alternativeName>
        <fullName evidence="8">4'-phosphopantetheinyl transferase EntD</fullName>
    </alternativeName>
    <alternativeName>
        <fullName evidence="9">Enterochelin synthase D</fullName>
    </alternativeName>
</protein>
<evidence type="ECO:0000256" key="9">
    <source>
        <dbReference type="ARBA" id="ARBA00031996"/>
    </source>
</evidence>
<gene>
    <name evidence="16" type="ORF">ACH50_01750</name>
</gene>
<comment type="catalytic activity">
    <reaction evidence="11">
        <text>apo-[peptidyl-carrier protein] + CoA = holo-[peptidyl-carrier protein] + adenosine 3',5'-bisphosphate + H(+)</text>
        <dbReference type="Rhea" id="RHEA:46228"/>
        <dbReference type="Rhea" id="RHEA-COMP:11479"/>
        <dbReference type="Rhea" id="RHEA-COMP:11480"/>
        <dbReference type="ChEBI" id="CHEBI:15378"/>
        <dbReference type="ChEBI" id="CHEBI:29999"/>
        <dbReference type="ChEBI" id="CHEBI:57287"/>
        <dbReference type="ChEBI" id="CHEBI:58343"/>
        <dbReference type="ChEBI" id="CHEBI:64479"/>
    </reaction>
</comment>
<dbReference type="PRINTS" id="PR01399">
    <property type="entry name" value="ENTSNTHTASED"/>
</dbReference>
<evidence type="ECO:0000256" key="8">
    <source>
        <dbReference type="ARBA" id="ARBA00029894"/>
    </source>
</evidence>
<evidence type="ECO:0000259" key="14">
    <source>
        <dbReference type="Pfam" id="PF01648"/>
    </source>
</evidence>
<comment type="subunit">
    <text evidence="4">EntB, EntD, EntE, and EntF form a multienzyme complex called enterobactin synthase.</text>
</comment>
<comment type="function">
    <text evidence="1">Involved in the biosynthesis of the siderophore enterobactin (enterochelin), which is a macrocyclic trimeric lactone of N-(2,3-dihydroxybenzoyl)-serine. The serine trilactone serves as a scaffolding for the three catechol functionalities that provide hexadentate coordination for the tightly ligated iron(2+) atoms. Plays an essential role in the assembly of the enterobactin by catalyzing the transfer of the 4'-phosphopantetheine (Ppant) moiety from coenzyme A to the apo-domains of both EntB (ArCP domain) and EntF (PCP domain) to yield their holo-forms which make them competent for the activation of 2,3-dihydroxybenzoate (DHB) and L-serine, respectively.</text>
</comment>
<feature type="binding site" evidence="12">
    <location>
        <begin position="90"/>
        <end position="91"/>
    </location>
    <ligand>
        <name>CoA</name>
        <dbReference type="ChEBI" id="CHEBI:57287"/>
    </ligand>
</feature>
<comment type="pathway">
    <text evidence="2">Siderophore biosynthesis; enterobactin biosynthesis.</text>
</comment>
<feature type="domain" description="4'-phosphopantetheinyl transferase" evidence="14">
    <location>
        <begin position="109"/>
        <end position="193"/>
    </location>
</feature>
<dbReference type="GO" id="GO:0000287">
    <property type="term" value="F:magnesium ion binding"/>
    <property type="evidence" value="ECO:0007669"/>
    <property type="project" value="InterPro"/>
</dbReference>
<dbReference type="SUPFAM" id="SSF56214">
    <property type="entry name" value="4'-phosphopantetheinyl transferase"/>
    <property type="match status" value="1"/>
</dbReference>
<dbReference type="GO" id="GO:0009239">
    <property type="term" value="P:enterobactin biosynthetic process"/>
    <property type="evidence" value="ECO:0007669"/>
    <property type="project" value="UniProtKB-UniPathway"/>
</dbReference>
<evidence type="ECO:0000256" key="3">
    <source>
        <dbReference type="ARBA" id="ARBA00008342"/>
    </source>
</evidence>
<dbReference type="GO" id="GO:0005886">
    <property type="term" value="C:plasma membrane"/>
    <property type="evidence" value="ECO:0007669"/>
    <property type="project" value="TreeGrafter"/>
</dbReference>
<dbReference type="PANTHER" id="PTHR38096:SF1">
    <property type="entry name" value="ENTEROBACTIN SYNTHASE COMPONENT D"/>
    <property type="match status" value="1"/>
</dbReference>
<feature type="binding site" evidence="13">
    <location>
        <position position="115"/>
    </location>
    <ligand>
        <name>Mg(2+)</name>
        <dbReference type="ChEBI" id="CHEBI:18420"/>
    </ligand>
</feature>
<keyword evidence="13" id="KW-0479">Metal-binding</keyword>
<evidence type="ECO:0000256" key="11">
    <source>
        <dbReference type="ARBA" id="ARBA00049191"/>
    </source>
</evidence>
<dbReference type="InterPro" id="IPR003542">
    <property type="entry name" value="Enbac_synth_compD-like"/>
</dbReference>
<evidence type="ECO:0000313" key="16">
    <source>
        <dbReference type="EMBL" id="KMV36162.1"/>
    </source>
</evidence>
<dbReference type="NCBIfam" id="NF007604">
    <property type="entry name" value="PRK10251.1"/>
    <property type="match status" value="1"/>
</dbReference>
<proteinExistence type="inferred from homology"/>
<dbReference type="InterPro" id="IPR008278">
    <property type="entry name" value="4-PPantetheinyl_Trfase_dom"/>
</dbReference>
<evidence type="ECO:0000256" key="2">
    <source>
        <dbReference type="ARBA" id="ARBA00004993"/>
    </source>
</evidence>
<dbReference type="GO" id="GO:0008897">
    <property type="term" value="F:holo-[acyl-carrier-protein] synthase activity"/>
    <property type="evidence" value="ECO:0007669"/>
    <property type="project" value="InterPro"/>
</dbReference>
<keyword evidence="17" id="KW-1185">Reference proteome</keyword>
<feature type="binding site" evidence="12">
    <location>
        <position position="158"/>
    </location>
    <ligand>
        <name>CoA</name>
        <dbReference type="ChEBI" id="CHEBI:57287"/>
    </ligand>
</feature>
<comment type="caution">
    <text evidence="16">The sequence shown here is derived from an EMBL/GenBank/DDBJ whole genome shotgun (WGS) entry which is preliminary data.</text>
</comment>
<evidence type="ECO:0000256" key="10">
    <source>
        <dbReference type="ARBA" id="ARBA00049176"/>
    </source>
</evidence>
<keyword evidence="13" id="KW-0460">Magnesium</keyword>
<dbReference type="AlphaFoldDB" id="A0A0J8VT47"/>
<comment type="cofactor">
    <cofactor evidence="13">
        <name>Mg(2+)</name>
        <dbReference type="ChEBI" id="CHEBI:18420"/>
    </cofactor>
</comment>
<dbReference type="Proteomes" id="UP000037315">
    <property type="component" value="Unassembled WGS sequence"/>
</dbReference>
<evidence type="ECO:0000256" key="6">
    <source>
        <dbReference type="ARBA" id="ARBA00022679"/>
    </source>
</evidence>
<evidence type="ECO:0000256" key="7">
    <source>
        <dbReference type="ARBA" id="ARBA00023191"/>
    </source>
</evidence>
<name>A0A0J8VT47_9ENTR</name>
<keyword evidence="6" id="KW-0808">Transferase</keyword>
<reference evidence="16 17" key="1">
    <citation type="submission" date="2015-06" db="EMBL/GenBank/DDBJ databases">
        <title>Genome sequencing of Cronobacter sp. strain DJ34 isolated from petroleum contaminated sludge of Duliajan Oil Fields, Assam, India.</title>
        <authorList>
            <person name="Pal S."/>
            <person name="Banerjee T.D."/>
            <person name="Roy A."/>
            <person name="Sar P."/>
            <person name="Kazy S.K."/>
        </authorList>
    </citation>
    <scope>NUCLEOTIDE SEQUENCE [LARGE SCALE GENOMIC DNA]</scope>
    <source>
        <strain evidence="16 17">DJ34</strain>
    </source>
</reference>
<organism evidence="16 17">
    <name type="scientific">Franconibacter pulveris</name>
    <dbReference type="NCBI Taxonomy" id="435910"/>
    <lineage>
        <taxon>Bacteria</taxon>
        <taxon>Pseudomonadati</taxon>
        <taxon>Pseudomonadota</taxon>
        <taxon>Gammaproteobacteria</taxon>
        <taxon>Enterobacterales</taxon>
        <taxon>Enterobacteriaceae</taxon>
        <taxon>Franconibacter</taxon>
    </lineage>
</organism>
<dbReference type="RefSeq" id="WP_048887208.1">
    <property type="nucleotide sequence ID" value="NZ_LFEJ01000003.1"/>
</dbReference>
<dbReference type="GO" id="GO:0009366">
    <property type="term" value="C:enterobactin synthetase complex"/>
    <property type="evidence" value="ECO:0007669"/>
    <property type="project" value="InterPro"/>
</dbReference>
<accession>A0A0J8VT47</accession>
<feature type="domain" description="4'-phosphopantetheinyl transferase N-terminal" evidence="15">
    <location>
        <begin position="35"/>
        <end position="100"/>
    </location>
</feature>
<dbReference type="OrthoDB" id="8210607at2"/>
<feature type="binding site" evidence="12">
    <location>
        <position position="113"/>
    </location>
    <ligand>
        <name>CoA</name>
        <dbReference type="ChEBI" id="CHEBI:57287"/>
    </ligand>
</feature>
<evidence type="ECO:0000256" key="12">
    <source>
        <dbReference type="PIRSR" id="PIRSR603542-1"/>
    </source>
</evidence>
<dbReference type="STRING" id="1121863.GCA_000621185_00492"/>
<evidence type="ECO:0000259" key="15">
    <source>
        <dbReference type="Pfam" id="PF17837"/>
    </source>
</evidence>
<feature type="binding site" evidence="12">
    <location>
        <position position="54"/>
    </location>
    <ligand>
        <name>CoA</name>
        <dbReference type="ChEBI" id="CHEBI:57287"/>
    </ligand>
</feature>
<evidence type="ECO:0000313" key="17">
    <source>
        <dbReference type="Proteomes" id="UP000037315"/>
    </source>
</evidence>
<dbReference type="Pfam" id="PF17837">
    <property type="entry name" value="4PPT_N"/>
    <property type="match status" value="1"/>
</dbReference>
<feature type="binding site" evidence="13">
    <location>
        <position position="113"/>
    </location>
    <ligand>
        <name>Mg(2+)</name>
        <dbReference type="ChEBI" id="CHEBI:18420"/>
    </ligand>
</feature>
<evidence type="ECO:0000256" key="5">
    <source>
        <dbReference type="ARBA" id="ARBA00019087"/>
    </source>
</evidence>
<dbReference type="UniPathway" id="UPA00017"/>
<evidence type="ECO:0000256" key="13">
    <source>
        <dbReference type="PIRSR" id="PIRSR603542-2"/>
    </source>
</evidence>
<comment type="similarity">
    <text evidence="3">Belongs to the P-Pant transferase superfamily. EntD family.</text>
</comment>